<dbReference type="KEGG" id="xoo:XOO1998"/>
<dbReference type="EMBL" id="AE013598">
    <property type="protein sequence ID" value="AAW75252.1"/>
    <property type="molecule type" value="Genomic_DNA"/>
</dbReference>
<sequence length="159" mass="17861">MLLQIYFSEKMQCMNVPSTAAPSFGLLLRQVRDALMRQLDAEMKGELPDFGFSHYVGLKVLAVRSPCTANELALALDQTPSAVTRLLDKLEALGAVRREPHAQDRRALQIVMTEQGVALWERLRLRGERAIEHGLRDLSAPERELLTSLLIRVRDALNA</sequence>
<dbReference type="PROSITE" id="PS50995">
    <property type="entry name" value="HTH_MARR_2"/>
    <property type="match status" value="1"/>
</dbReference>
<dbReference type="PANTHER" id="PTHR33164:SF64">
    <property type="entry name" value="TRANSCRIPTIONAL REGULATOR SLYA"/>
    <property type="match status" value="1"/>
</dbReference>
<evidence type="ECO:0000256" key="2">
    <source>
        <dbReference type="ARBA" id="ARBA00023125"/>
    </source>
</evidence>
<name>Q5H1B9_XANOR</name>
<dbReference type="Proteomes" id="UP000006735">
    <property type="component" value="Chromosome"/>
</dbReference>
<dbReference type="GO" id="GO:0003700">
    <property type="term" value="F:DNA-binding transcription factor activity"/>
    <property type="evidence" value="ECO:0007669"/>
    <property type="project" value="InterPro"/>
</dbReference>
<dbReference type="GO" id="GO:0006950">
    <property type="term" value="P:response to stress"/>
    <property type="evidence" value="ECO:0007669"/>
    <property type="project" value="TreeGrafter"/>
</dbReference>
<dbReference type="InterPro" id="IPR039422">
    <property type="entry name" value="MarR/SlyA-like"/>
</dbReference>
<feature type="domain" description="HTH marR-type" evidence="4">
    <location>
        <begin position="21"/>
        <end position="155"/>
    </location>
</feature>
<dbReference type="PANTHER" id="PTHR33164">
    <property type="entry name" value="TRANSCRIPTIONAL REGULATOR, MARR FAMILY"/>
    <property type="match status" value="1"/>
</dbReference>
<dbReference type="InterPro" id="IPR023187">
    <property type="entry name" value="Tscrpt_reg_MarR-type_CS"/>
</dbReference>
<dbReference type="InterPro" id="IPR036388">
    <property type="entry name" value="WH-like_DNA-bd_sf"/>
</dbReference>
<accession>Q5H1B9</accession>
<keyword evidence="6" id="KW-1185">Reference proteome</keyword>
<organism evidence="5 6">
    <name type="scientific">Xanthomonas oryzae pv. oryzae (strain KACC10331 / KXO85)</name>
    <dbReference type="NCBI Taxonomy" id="291331"/>
    <lineage>
        <taxon>Bacteria</taxon>
        <taxon>Pseudomonadati</taxon>
        <taxon>Pseudomonadota</taxon>
        <taxon>Gammaproteobacteria</taxon>
        <taxon>Lysobacterales</taxon>
        <taxon>Lysobacteraceae</taxon>
        <taxon>Xanthomonas</taxon>
    </lineage>
</organism>
<dbReference type="SUPFAM" id="SSF46785">
    <property type="entry name" value="Winged helix' DNA-binding domain"/>
    <property type="match status" value="1"/>
</dbReference>
<keyword evidence="1" id="KW-0805">Transcription regulation</keyword>
<dbReference type="HOGENOM" id="CLU_083287_18_5_6"/>
<evidence type="ECO:0000259" key="4">
    <source>
        <dbReference type="PROSITE" id="PS50995"/>
    </source>
</evidence>
<dbReference type="Gene3D" id="1.10.10.10">
    <property type="entry name" value="Winged helix-like DNA-binding domain superfamily/Winged helix DNA-binding domain"/>
    <property type="match status" value="1"/>
</dbReference>
<dbReference type="PRINTS" id="PR00598">
    <property type="entry name" value="HTHMARR"/>
</dbReference>
<dbReference type="SMART" id="SM00347">
    <property type="entry name" value="HTH_MARR"/>
    <property type="match status" value="1"/>
</dbReference>
<dbReference type="PROSITE" id="PS01117">
    <property type="entry name" value="HTH_MARR_1"/>
    <property type="match status" value="1"/>
</dbReference>
<dbReference type="AlphaFoldDB" id="Q5H1B9"/>
<dbReference type="Pfam" id="PF12802">
    <property type="entry name" value="MarR_2"/>
    <property type="match status" value="1"/>
</dbReference>
<dbReference type="InterPro" id="IPR000835">
    <property type="entry name" value="HTH_MarR-typ"/>
</dbReference>
<evidence type="ECO:0000256" key="1">
    <source>
        <dbReference type="ARBA" id="ARBA00023015"/>
    </source>
</evidence>
<evidence type="ECO:0000256" key="3">
    <source>
        <dbReference type="ARBA" id="ARBA00023163"/>
    </source>
</evidence>
<dbReference type="InterPro" id="IPR036390">
    <property type="entry name" value="WH_DNA-bd_sf"/>
</dbReference>
<protein>
    <submittedName>
        <fullName evidence="5">Transcriptional regulator marR family</fullName>
    </submittedName>
</protein>
<dbReference type="GO" id="GO:0003677">
    <property type="term" value="F:DNA binding"/>
    <property type="evidence" value="ECO:0007669"/>
    <property type="project" value="UniProtKB-KW"/>
</dbReference>
<keyword evidence="3" id="KW-0804">Transcription</keyword>
<proteinExistence type="predicted"/>
<dbReference type="STRING" id="291331.XOO1998"/>
<reference evidence="5 6" key="1">
    <citation type="journal article" date="2005" name="Nucleic Acids Res.">
        <title>The genome sequence of Xanthomonas oryzae pathovar oryzae KACC10331, the bacterial blight pathogen of rice.</title>
        <authorList>
            <person name="Lee B.M."/>
            <person name="Park Y.J."/>
            <person name="Park D.S."/>
            <person name="Kang H.W."/>
            <person name="Kim J.G."/>
            <person name="Song E.S."/>
            <person name="Park I.C."/>
            <person name="Yoon U.H."/>
            <person name="Hahn J.H."/>
            <person name="Koo B.S."/>
            <person name="Lee G.B."/>
            <person name="Kim H."/>
            <person name="Park H.S."/>
            <person name="Yoon K.O."/>
            <person name="Kim J.H."/>
            <person name="Jung C.H."/>
            <person name="Koh N.H."/>
            <person name="Seo J.S."/>
            <person name="Go S.J."/>
        </authorList>
    </citation>
    <scope>NUCLEOTIDE SEQUENCE [LARGE SCALE GENOMIC DNA]</scope>
    <source>
        <strain evidence="6">KACC10331 / KXO85</strain>
    </source>
</reference>
<gene>
    <name evidence="5" type="primary">yybA</name>
    <name evidence="5" type="ordered locus">XOO1998</name>
</gene>
<evidence type="ECO:0000313" key="6">
    <source>
        <dbReference type="Proteomes" id="UP000006735"/>
    </source>
</evidence>
<evidence type="ECO:0000313" key="5">
    <source>
        <dbReference type="EMBL" id="AAW75252.1"/>
    </source>
</evidence>
<keyword evidence="2" id="KW-0238">DNA-binding</keyword>